<keyword evidence="3" id="KW-0234">DNA repair</keyword>
<evidence type="ECO:0000256" key="1">
    <source>
        <dbReference type="ARBA" id="ARBA00023125"/>
    </source>
</evidence>
<evidence type="ECO:0000256" key="3">
    <source>
        <dbReference type="HAMAP-Rule" id="MF_01875"/>
    </source>
</evidence>
<dbReference type="EMBL" id="BAAAYX010000004">
    <property type="protein sequence ID" value="GAA3700296.1"/>
    <property type="molecule type" value="Genomic_DNA"/>
</dbReference>
<keyword evidence="2 3" id="KW-0233">DNA recombination</keyword>
<feature type="compositionally biased region" description="Low complexity" evidence="4">
    <location>
        <begin position="279"/>
        <end position="292"/>
    </location>
</feature>
<sequence>MRSIWKGAISFGLVNVPVKLYSATEDHDLSLHQVHDADGGRIRYQRRCEVCGKVVDYAHIDKAYDDGNTTVVLTEDDLKSLPEERSREIEVVEFVPSDQVDPIMFDRSYFLEPDKTAVKAYGLLRRALADTDRTAIVQFSLRQKTRLGALRVRDKVLMLQSLLWDDEVREADFPSLDSDVRVSAKEAEMAASLVENMGADFAPEKFSDDYQAQLRELIAAKLEQGDALDTAATFGEEEAGEPEGGQVVDLMEALRRSVEENRAKRGSSSGVGRAEKTTATKASAEKTTATKASAEKTAAKKSRPRKSTAKKSATKKSTAKRPAKKSA</sequence>
<keyword evidence="1 3" id="KW-0238">DNA-binding</keyword>
<feature type="domain" description="Ku" evidence="5">
    <location>
        <begin position="52"/>
        <end position="179"/>
    </location>
</feature>
<dbReference type="InterPro" id="IPR009187">
    <property type="entry name" value="Prok_Ku"/>
</dbReference>
<comment type="similarity">
    <text evidence="3">Belongs to the prokaryotic Ku family.</text>
</comment>
<name>A0ABP7D7C1_9ACTN</name>
<dbReference type="InterPro" id="IPR016194">
    <property type="entry name" value="SPOC-like_C_dom_sf"/>
</dbReference>
<evidence type="ECO:0000313" key="7">
    <source>
        <dbReference type="Proteomes" id="UP001500051"/>
    </source>
</evidence>
<evidence type="ECO:0000313" key="6">
    <source>
        <dbReference type="EMBL" id="GAA3700296.1"/>
    </source>
</evidence>
<dbReference type="NCBIfam" id="TIGR02772">
    <property type="entry name" value="Ku_bact"/>
    <property type="match status" value="1"/>
</dbReference>
<feature type="compositionally biased region" description="Basic residues" evidence="4">
    <location>
        <begin position="299"/>
        <end position="327"/>
    </location>
</feature>
<dbReference type="PANTHER" id="PTHR41251:SF1">
    <property type="entry name" value="NON-HOMOLOGOUS END JOINING PROTEIN KU"/>
    <property type="match status" value="1"/>
</dbReference>
<dbReference type="PANTHER" id="PTHR41251">
    <property type="entry name" value="NON-HOMOLOGOUS END JOINING PROTEIN KU"/>
    <property type="match status" value="1"/>
</dbReference>
<dbReference type="Gene3D" id="2.40.290.10">
    <property type="match status" value="1"/>
</dbReference>
<keyword evidence="3" id="KW-0227">DNA damage</keyword>
<dbReference type="CDD" id="cd00789">
    <property type="entry name" value="KU_like"/>
    <property type="match status" value="1"/>
</dbReference>
<dbReference type="Pfam" id="PF02735">
    <property type="entry name" value="Ku"/>
    <property type="match status" value="1"/>
</dbReference>
<feature type="region of interest" description="Disordered" evidence="4">
    <location>
        <begin position="259"/>
        <end position="327"/>
    </location>
</feature>
<comment type="subunit">
    <text evidence="3">Homodimer. Interacts with LigD.</text>
</comment>
<dbReference type="InterPro" id="IPR006164">
    <property type="entry name" value="DNA_bd_Ku70/Ku80"/>
</dbReference>
<dbReference type="HAMAP" id="MF_01875">
    <property type="entry name" value="Prokaryotic_Ku"/>
    <property type="match status" value="1"/>
</dbReference>
<reference evidence="7" key="1">
    <citation type="journal article" date="2019" name="Int. J. Syst. Evol. Microbiol.">
        <title>The Global Catalogue of Microorganisms (GCM) 10K type strain sequencing project: providing services to taxonomists for standard genome sequencing and annotation.</title>
        <authorList>
            <consortium name="The Broad Institute Genomics Platform"/>
            <consortium name="The Broad Institute Genome Sequencing Center for Infectious Disease"/>
            <person name="Wu L."/>
            <person name="Ma J."/>
        </authorList>
    </citation>
    <scope>NUCLEOTIDE SEQUENCE [LARGE SCALE GENOMIC DNA]</scope>
    <source>
        <strain evidence="7">JCM 16548</strain>
    </source>
</reference>
<keyword evidence="7" id="KW-1185">Reference proteome</keyword>
<evidence type="ECO:0000256" key="4">
    <source>
        <dbReference type="SAM" id="MobiDB-lite"/>
    </source>
</evidence>
<dbReference type="RefSeq" id="WP_344811824.1">
    <property type="nucleotide sequence ID" value="NZ_BAAAYX010000004.1"/>
</dbReference>
<protein>
    <recommendedName>
        <fullName evidence="3">Non-homologous end joining protein Ku</fullName>
    </recommendedName>
</protein>
<organism evidence="6 7">
    <name type="scientific">Microlunatus aurantiacus</name>
    <dbReference type="NCBI Taxonomy" id="446786"/>
    <lineage>
        <taxon>Bacteria</taxon>
        <taxon>Bacillati</taxon>
        <taxon>Actinomycetota</taxon>
        <taxon>Actinomycetes</taxon>
        <taxon>Propionibacteriales</taxon>
        <taxon>Propionibacteriaceae</taxon>
        <taxon>Microlunatus</taxon>
    </lineage>
</organism>
<comment type="caution">
    <text evidence="6">The sequence shown here is derived from an EMBL/GenBank/DDBJ whole genome shotgun (WGS) entry which is preliminary data.</text>
</comment>
<proteinExistence type="inferred from homology"/>
<accession>A0ABP7D7C1</accession>
<dbReference type="Proteomes" id="UP001500051">
    <property type="component" value="Unassembled WGS sequence"/>
</dbReference>
<evidence type="ECO:0000259" key="5">
    <source>
        <dbReference type="SMART" id="SM00559"/>
    </source>
</evidence>
<dbReference type="PIRSF" id="PIRSF006493">
    <property type="entry name" value="Prok_Ku"/>
    <property type="match status" value="1"/>
</dbReference>
<gene>
    <name evidence="3" type="primary">ku</name>
    <name evidence="6" type="ORF">GCM10022204_16280</name>
</gene>
<dbReference type="SMART" id="SM00559">
    <property type="entry name" value="Ku78"/>
    <property type="match status" value="1"/>
</dbReference>
<dbReference type="SUPFAM" id="SSF100939">
    <property type="entry name" value="SPOC domain-like"/>
    <property type="match status" value="1"/>
</dbReference>
<evidence type="ECO:0000256" key="2">
    <source>
        <dbReference type="ARBA" id="ARBA00023172"/>
    </source>
</evidence>
<comment type="function">
    <text evidence="3">With LigD forms a non-homologous end joining (NHEJ) DNA repair enzyme, which repairs dsDNA breaks with reduced fidelity. Binds linear dsDNA with 5'- and 3'- overhangs but not closed circular dsDNA nor ssDNA. Recruits and stimulates the ligase activity of LigD.</text>
</comment>